<reference evidence="1 2" key="1">
    <citation type="submission" date="2023-09" db="EMBL/GenBank/DDBJ databases">
        <title>Nesidiocoris tenuis whole genome shotgun sequence.</title>
        <authorList>
            <person name="Shibata T."/>
            <person name="Shimoda M."/>
            <person name="Kobayashi T."/>
            <person name="Uehara T."/>
        </authorList>
    </citation>
    <scope>NUCLEOTIDE SEQUENCE [LARGE SCALE GENOMIC DNA]</scope>
    <source>
        <strain evidence="1 2">Japan</strain>
    </source>
</reference>
<sequence length="141" mass="15865">MFGVRDNNTMRPAAAFQAPTAVHQIRNNRPWKLQQGHPPRNRGFQPIPLSEAFIQFVCKICPGGLTPFPLLPQLLFTERKKRTDHTGIFPPGKTSESLNAQALLCSPFPARTYILGDFCSLRSYVQRSLKKGKPPPGRIRN</sequence>
<name>A0ABN7AHB7_9HEMI</name>
<evidence type="ECO:0000313" key="1">
    <source>
        <dbReference type="EMBL" id="BES89737.1"/>
    </source>
</evidence>
<dbReference type="Proteomes" id="UP001307889">
    <property type="component" value="Chromosome 1"/>
</dbReference>
<evidence type="ECO:0000313" key="2">
    <source>
        <dbReference type="Proteomes" id="UP001307889"/>
    </source>
</evidence>
<accession>A0ABN7AHB7</accession>
<dbReference type="EMBL" id="AP028909">
    <property type="protein sequence ID" value="BES89737.1"/>
    <property type="molecule type" value="Genomic_DNA"/>
</dbReference>
<gene>
    <name evidence="1" type="ORF">NTJ_02544</name>
</gene>
<proteinExistence type="predicted"/>
<protein>
    <submittedName>
        <fullName evidence="1">Uncharacterized protein</fullName>
    </submittedName>
</protein>
<organism evidence="1 2">
    <name type="scientific">Nesidiocoris tenuis</name>
    <dbReference type="NCBI Taxonomy" id="355587"/>
    <lineage>
        <taxon>Eukaryota</taxon>
        <taxon>Metazoa</taxon>
        <taxon>Ecdysozoa</taxon>
        <taxon>Arthropoda</taxon>
        <taxon>Hexapoda</taxon>
        <taxon>Insecta</taxon>
        <taxon>Pterygota</taxon>
        <taxon>Neoptera</taxon>
        <taxon>Paraneoptera</taxon>
        <taxon>Hemiptera</taxon>
        <taxon>Heteroptera</taxon>
        <taxon>Panheteroptera</taxon>
        <taxon>Cimicomorpha</taxon>
        <taxon>Miridae</taxon>
        <taxon>Dicyphina</taxon>
        <taxon>Nesidiocoris</taxon>
    </lineage>
</organism>
<keyword evidence="2" id="KW-1185">Reference proteome</keyword>